<evidence type="ECO:0000259" key="2">
    <source>
        <dbReference type="Pfam" id="PF00582"/>
    </source>
</evidence>
<dbReference type="InterPro" id="IPR006015">
    <property type="entry name" value="Universal_stress_UspA"/>
</dbReference>
<dbReference type="CDD" id="cd00293">
    <property type="entry name" value="USP-like"/>
    <property type="match status" value="1"/>
</dbReference>
<keyword evidence="4" id="KW-1185">Reference proteome</keyword>
<evidence type="ECO:0000313" key="4">
    <source>
        <dbReference type="Proteomes" id="UP000252189"/>
    </source>
</evidence>
<dbReference type="PRINTS" id="PR01438">
    <property type="entry name" value="UNVRSLSTRESS"/>
</dbReference>
<dbReference type="EMBL" id="QPHM01000001">
    <property type="protein sequence ID" value="RCU47758.1"/>
    <property type="molecule type" value="Genomic_DNA"/>
</dbReference>
<comment type="similarity">
    <text evidence="1">Belongs to the universal stress protein A family.</text>
</comment>
<accession>A0A368NB48</accession>
<dbReference type="InterPro" id="IPR006016">
    <property type="entry name" value="UspA"/>
</dbReference>
<feature type="domain" description="UspA" evidence="2">
    <location>
        <begin position="3"/>
        <end position="138"/>
    </location>
</feature>
<proteinExistence type="inferred from homology"/>
<sequence length="138" mass="14773">MPSHVLIPFDGTPQSEAALTFAVEEWPDAAVTLLYVVDPVTAGFGQRALPGSSETWYENARETARGHFEDARALAGRPVRTRLEVGSPTRVIVDVASEDAFDHVVLGSHGRDGVSRILLGSVAEGVARRSPVPVTVVR</sequence>
<dbReference type="PANTHER" id="PTHR46268:SF24">
    <property type="entry name" value="UNIVERSAL STRESS PROTEIN"/>
    <property type="match status" value="1"/>
</dbReference>
<reference evidence="3 4" key="1">
    <citation type="submission" date="2018-07" db="EMBL/GenBank/DDBJ databases">
        <title>Genome sequences of Haloplanus salinus JCM 18368T.</title>
        <authorList>
            <person name="Kim Y.B."/>
            <person name="Roh S.W."/>
        </authorList>
    </citation>
    <scope>NUCLEOTIDE SEQUENCE [LARGE SCALE GENOMIC DNA]</scope>
    <source>
        <strain evidence="3 4">JCM 18368</strain>
    </source>
</reference>
<dbReference type="RefSeq" id="WP_114449318.1">
    <property type="nucleotide sequence ID" value="NZ_QPHM01000001.1"/>
</dbReference>
<comment type="caution">
    <text evidence="3">The sequence shown here is derived from an EMBL/GenBank/DDBJ whole genome shotgun (WGS) entry which is preliminary data.</text>
</comment>
<dbReference type="Pfam" id="PF00582">
    <property type="entry name" value="Usp"/>
    <property type="match status" value="1"/>
</dbReference>
<dbReference type="Gene3D" id="3.40.50.620">
    <property type="entry name" value="HUPs"/>
    <property type="match status" value="1"/>
</dbReference>
<evidence type="ECO:0000313" key="3">
    <source>
        <dbReference type="EMBL" id="RCU47758.1"/>
    </source>
</evidence>
<dbReference type="Proteomes" id="UP000252189">
    <property type="component" value="Unassembled WGS sequence"/>
</dbReference>
<organism evidence="3 4">
    <name type="scientific">Haloplanus salinus</name>
    <dbReference type="NCBI Taxonomy" id="1126245"/>
    <lineage>
        <taxon>Archaea</taxon>
        <taxon>Methanobacteriati</taxon>
        <taxon>Methanobacteriota</taxon>
        <taxon>Stenosarchaea group</taxon>
        <taxon>Halobacteria</taxon>
        <taxon>Halobacteriales</taxon>
        <taxon>Haloferacaceae</taxon>
        <taxon>Haloplanus</taxon>
    </lineage>
</organism>
<gene>
    <name evidence="3" type="ORF">DU504_10880</name>
</gene>
<dbReference type="InterPro" id="IPR014729">
    <property type="entry name" value="Rossmann-like_a/b/a_fold"/>
</dbReference>
<evidence type="ECO:0000256" key="1">
    <source>
        <dbReference type="ARBA" id="ARBA00008791"/>
    </source>
</evidence>
<dbReference type="AlphaFoldDB" id="A0A368NB48"/>
<name>A0A368NB48_9EURY</name>
<dbReference type="SUPFAM" id="SSF52402">
    <property type="entry name" value="Adenine nucleotide alpha hydrolases-like"/>
    <property type="match status" value="1"/>
</dbReference>
<dbReference type="OrthoDB" id="105697at2157"/>
<protein>
    <submittedName>
        <fullName evidence="3">Universal stress protein</fullName>
    </submittedName>
</protein>
<dbReference type="PANTHER" id="PTHR46268">
    <property type="entry name" value="STRESS RESPONSE PROTEIN NHAX"/>
    <property type="match status" value="1"/>
</dbReference>